<evidence type="ECO:0000256" key="2">
    <source>
        <dbReference type="ARBA" id="ARBA00005236"/>
    </source>
</evidence>
<feature type="transmembrane region" description="Helical" evidence="7">
    <location>
        <begin position="339"/>
        <end position="362"/>
    </location>
</feature>
<sequence length="417" mass="45387">MLFVKRLARLRDSLWIEWRIALRFLADNPLQTLLISVAISVGAAVIVFITALIVGLQNNVIDKTLGTQAHIRIEATRQHNNLSPPPDNKYLWALESPRAQRLQTINNWQEVRDALDNYGAVNGILNTVSPLISGPAFAQKGTARASVALMGIDPTRYSGIINLNDYLQAGRFSVDAGDVLIGSQLATDLGLRTGDKLRLNAGDNRQTVVNVVGIFELGVRELDSRYVYTSLKQAQALLDLPGGVTILELKINDVFAAEYWAQRISKLTGLYVQSWMESNGQLLNALQSQSMTTQMIRVFVAMSVIFGIASVLAVSVVQRTREIGILRAMGSSQQQILRVFLLQGGLLGLAGSLLGVLVGFLLVLLFNNLGKSLFVLRLEPSMLLSAILIATVAGVVAAAVPARRAAKYDPAVAIRYV</sequence>
<dbReference type="PANTHER" id="PTHR30489">
    <property type="entry name" value="LIPOPROTEIN-RELEASING SYSTEM TRANSMEMBRANE PROTEIN LOLE"/>
    <property type="match status" value="1"/>
</dbReference>
<feature type="transmembrane region" description="Helical" evidence="7">
    <location>
        <begin position="295"/>
        <end position="318"/>
    </location>
</feature>
<dbReference type="PANTHER" id="PTHR30489:SF0">
    <property type="entry name" value="LIPOPROTEIN-RELEASING SYSTEM TRANSMEMBRANE PROTEIN LOLE"/>
    <property type="match status" value="1"/>
</dbReference>
<evidence type="ECO:0000313" key="11">
    <source>
        <dbReference type="Proteomes" id="UP000243937"/>
    </source>
</evidence>
<proteinExistence type="inferred from homology"/>
<evidence type="ECO:0000259" key="8">
    <source>
        <dbReference type="Pfam" id="PF02687"/>
    </source>
</evidence>
<dbReference type="GO" id="GO:0044874">
    <property type="term" value="P:lipoprotein localization to outer membrane"/>
    <property type="evidence" value="ECO:0007669"/>
    <property type="project" value="TreeGrafter"/>
</dbReference>
<evidence type="ECO:0000259" key="9">
    <source>
        <dbReference type="Pfam" id="PF12704"/>
    </source>
</evidence>
<feature type="transmembrane region" description="Helical" evidence="7">
    <location>
        <begin position="382"/>
        <end position="400"/>
    </location>
</feature>
<evidence type="ECO:0000256" key="6">
    <source>
        <dbReference type="ARBA" id="ARBA00023136"/>
    </source>
</evidence>
<comment type="subcellular location">
    <subcellularLocation>
        <location evidence="1">Cell membrane</location>
        <topology evidence="1">Multi-pass membrane protein</topology>
    </subcellularLocation>
</comment>
<evidence type="ECO:0000256" key="1">
    <source>
        <dbReference type="ARBA" id="ARBA00004651"/>
    </source>
</evidence>
<evidence type="ECO:0008006" key="12">
    <source>
        <dbReference type="Google" id="ProtNLM"/>
    </source>
</evidence>
<keyword evidence="4 7" id="KW-0812">Transmembrane</keyword>
<gene>
    <name evidence="10" type="ORF">CBP31_04825</name>
</gene>
<protein>
    <recommendedName>
        <fullName evidence="12">ABC transporter permease</fullName>
    </recommendedName>
</protein>
<evidence type="ECO:0000313" key="10">
    <source>
        <dbReference type="EMBL" id="ART82030.1"/>
    </source>
</evidence>
<evidence type="ECO:0000256" key="3">
    <source>
        <dbReference type="ARBA" id="ARBA00022475"/>
    </source>
</evidence>
<feature type="domain" description="MacB-like periplasmic core" evidence="9">
    <location>
        <begin position="32"/>
        <end position="256"/>
    </location>
</feature>
<keyword evidence="5 7" id="KW-1133">Transmembrane helix</keyword>
<comment type="similarity">
    <text evidence="2">Belongs to the ABC-4 integral membrane protein family. LolC/E subfamily.</text>
</comment>
<dbReference type="InterPro" id="IPR003838">
    <property type="entry name" value="ABC3_permease_C"/>
</dbReference>
<name>A0A1Y0D3C7_9GAMM</name>
<dbReference type="OrthoDB" id="9770036at2"/>
<dbReference type="InterPro" id="IPR051447">
    <property type="entry name" value="Lipoprotein-release_system"/>
</dbReference>
<feature type="domain" description="ABC3 transporter permease C-terminal" evidence="8">
    <location>
        <begin position="298"/>
        <end position="410"/>
    </location>
</feature>
<dbReference type="Pfam" id="PF12704">
    <property type="entry name" value="MacB_PCD"/>
    <property type="match status" value="1"/>
</dbReference>
<keyword evidence="3" id="KW-1003">Cell membrane</keyword>
<keyword evidence="6 7" id="KW-0472">Membrane</keyword>
<evidence type="ECO:0000256" key="4">
    <source>
        <dbReference type="ARBA" id="ARBA00022692"/>
    </source>
</evidence>
<feature type="transmembrane region" description="Helical" evidence="7">
    <location>
        <begin position="33"/>
        <end position="56"/>
    </location>
</feature>
<dbReference type="EMBL" id="CP021377">
    <property type="protein sequence ID" value="ART82030.1"/>
    <property type="molecule type" value="Genomic_DNA"/>
</dbReference>
<dbReference type="GO" id="GO:0098797">
    <property type="term" value="C:plasma membrane protein complex"/>
    <property type="evidence" value="ECO:0007669"/>
    <property type="project" value="TreeGrafter"/>
</dbReference>
<dbReference type="AlphaFoldDB" id="A0A1Y0D3C7"/>
<reference evidence="10 11" key="1">
    <citation type="journal article" date="2014" name="Int. J. Syst. Evol. Microbiol.">
        <title>Oceanisphaera profunda sp. nov., a marine bacterium isolated from deep-sea sediment, and emended description of the genus Oceanisphaera.</title>
        <authorList>
            <person name="Xu Z."/>
            <person name="Zhang X.Y."/>
            <person name="Su H.N."/>
            <person name="Yu Z.C."/>
            <person name="Liu C."/>
            <person name="Li H."/>
            <person name="Chen X.L."/>
            <person name="Song X.Y."/>
            <person name="Xie B.B."/>
            <person name="Qin Q.L."/>
            <person name="Zhou B.C."/>
            <person name="Shi M."/>
            <person name="Huang Y."/>
            <person name="Zhang Y.Z."/>
        </authorList>
    </citation>
    <scope>NUCLEOTIDE SEQUENCE [LARGE SCALE GENOMIC DNA]</scope>
    <source>
        <strain evidence="10 11">SM1222</strain>
    </source>
</reference>
<dbReference type="KEGG" id="opf:CBP31_04825"/>
<dbReference type="InterPro" id="IPR025857">
    <property type="entry name" value="MacB_PCD"/>
</dbReference>
<accession>A0A1Y0D3C7</accession>
<organism evidence="10 11">
    <name type="scientific">Oceanisphaera profunda</name>
    <dbReference type="NCBI Taxonomy" id="1416627"/>
    <lineage>
        <taxon>Bacteria</taxon>
        <taxon>Pseudomonadati</taxon>
        <taxon>Pseudomonadota</taxon>
        <taxon>Gammaproteobacteria</taxon>
        <taxon>Aeromonadales</taxon>
        <taxon>Aeromonadaceae</taxon>
        <taxon>Oceanisphaera</taxon>
    </lineage>
</organism>
<dbReference type="Proteomes" id="UP000243937">
    <property type="component" value="Chromosome"/>
</dbReference>
<evidence type="ECO:0000256" key="7">
    <source>
        <dbReference type="SAM" id="Phobius"/>
    </source>
</evidence>
<dbReference type="Pfam" id="PF02687">
    <property type="entry name" value="FtsX"/>
    <property type="match status" value="1"/>
</dbReference>
<dbReference type="RefSeq" id="WP_087035118.1">
    <property type="nucleotide sequence ID" value="NZ_CP021377.1"/>
</dbReference>
<keyword evidence="11" id="KW-1185">Reference proteome</keyword>
<evidence type="ECO:0000256" key="5">
    <source>
        <dbReference type="ARBA" id="ARBA00022989"/>
    </source>
</evidence>